<dbReference type="EMBL" id="QFBC01000003">
    <property type="protein sequence ID" value="PWE56432.1"/>
    <property type="molecule type" value="Genomic_DNA"/>
</dbReference>
<evidence type="ECO:0000313" key="2">
    <source>
        <dbReference type="EMBL" id="PWE56432.1"/>
    </source>
</evidence>
<evidence type="ECO:0000313" key="3">
    <source>
        <dbReference type="Proteomes" id="UP000245252"/>
    </source>
</evidence>
<keyword evidence="1" id="KW-0812">Transmembrane</keyword>
<keyword evidence="1" id="KW-0472">Membrane</keyword>
<sequence length="62" mass="6910">MQKNLKRNKIMFDKISMISLVWMCMVGAMLTATVSLYGENGTAVAKTGVTEVTARSYKLSQY</sequence>
<feature type="transmembrane region" description="Helical" evidence="1">
    <location>
        <begin position="20"/>
        <end position="38"/>
    </location>
</feature>
<gene>
    <name evidence="2" type="ORF">DEM27_08525</name>
</gene>
<evidence type="ECO:0000256" key="1">
    <source>
        <dbReference type="SAM" id="Phobius"/>
    </source>
</evidence>
<accession>A0A2U2DT22</accession>
<reference evidence="2 3" key="1">
    <citation type="submission" date="2018-05" db="EMBL/GenBank/DDBJ databases">
        <title>The draft genome of strain NS-104.</title>
        <authorList>
            <person name="Hang P."/>
            <person name="Jiang J."/>
        </authorList>
    </citation>
    <scope>NUCLEOTIDE SEQUENCE [LARGE SCALE GENOMIC DNA]</scope>
    <source>
        <strain evidence="2 3">NS-104</strain>
    </source>
</reference>
<keyword evidence="3" id="KW-1185">Reference proteome</keyword>
<protein>
    <submittedName>
        <fullName evidence="2">Uncharacterized protein</fullName>
    </submittedName>
</protein>
<dbReference type="AlphaFoldDB" id="A0A2U2DT22"/>
<dbReference type="Proteomes" id="UP000245252">
    <property type="component" value="Unassembled WGS sequence"/>
</dbReference>
<name>A0A2U2DT22_9HYPH</name>
<organism evidence="2 3">
    <name type="scientific">Metarhizobium album</name>
    <dbReference type="NCBI Taxonomy" id="2182425"/>
    <lineage>
        <taxon>Bacteria</taxon>
        <taxon>Pseudomonadati</taxon>
        <taxon>Pseudomonadota</taxon>
        <taxon>Alphaproteobacteria</taxon>
        <taxon>Hyphomicrobiales</taxon>
        <taxon>Rhizobiaceae</taxon>
        <taxon>Metarhizobium</taxon>
    </lineage>
</organism>
<comment type="caution">
    <text evidence="2">The sequence shown here is derived from an EMBL/GenBank/DDBJ whole genome shotgun (WGS) entry which is preliminary data.</text>
</comment>
<proteinExistence type="predicted"/>
<keyword evidence="1" id="KW-1133">Transmembrane helix</keyword>